<keyword evidence="2" id="KW-1185">Reference proteome</keyword>
<accession>A0ABY9RIL0</accession>
<protein>
    <submittedName>
        <fullName evidence="1">Uncharacterized protein</fullName>
    </submittedName>
</protein>
<proteinExistence type="predicted"/>
<dbReference type="EMBL" id="CP133720">
    <property type="protein sequence ID" value="WMW80514.1"/>
    <property type="molecule type" value="Genomic_DNA"/>
</dbReference>
<evidence type="ECO:0000313" key="1">
    <source>
        <dbReference type="EMBL" id="WMW80514.1"/>
    </source>
</evidence>
<evidence type="ECO:0000313" key="2">
    <source>
        <dbReference type="Proteomes" id="UP001181355"/>
    </source>
</evidence>
<organism evidence="1 2">
    <name type="scientific">Undibacterium cyanobacteriorum</name>
    <dbReference type="NCBI Taxonomy" id="3073561"/>
    <lineage>
        <taxon>Bacteria</taxon>
        <taxon>Pseudomonadati</taxon>
        <taxon>Pseudomonadota</taxon>
        <taxon>Betaproteobacteria</taxon>
        <taxon>Burkholderiales</taxon>
        <taxon>Oxalobacteraceae</taxon>
        <taxon>Undibacterium</taxon>
    </lineage>
</organism>
<sequence length="845" mass="98418">MAVPDHIKRLQADADGLDFDGLRRRGIELLQQLSSGRWTDYNLHDPGVTLLELLCYGLTDLVYRTDFAVADFLSNETGTIDFHAQALYPPAEIFPNHAVTDLDFCKLLYDQLPEIEDVWAHSHTEAHSTRGLMSVFIKPHASLFRHTQEEQSAAHRQLRHAAVQLLSRYRSLGRDIDDIHIVQPTPFTLAGDIEIDDSRSRAEIYADIIFRCAKLVTSGSQITRFEEALREGKTWDEILSGPLTERGYIDEASFLQESYDIDVIKLITLIRHIPGVLRVNQLSLIDEQGQTHEHLQFDHHDANCPVLHFINTPEMILALRLHYSKNATLEPMVAEDIEQVLSVRTQREIHAFGEQVTLFLRKYEFEHEAFRRNRARLDQLIPLPKGEARQFDEYFSLGEHLPAIYGVNHFGVPQSEPDAVHAKARQLKAYLFPFEQMMANYLSSLQHLRQLYSLDPCLDRSYFTQFLSNQEIPNLEVLYTNKANQAELERIVAGQDNFEERRNRVLDSLLALYGENYPETELRRYDVYFKQYVGRQILLNKIYLLRHLCDLSSGRGTGRCLTNAWHHDATSPIERKVRILLGSFQEQQDPSLISHLQGETKLISDKRYLERLQKQINYPSELHFDKLEVVPLPKSESYKEDFRIPHGTVCDAMLQQGTRWENYRIHRVSEQHAWLCLLTKDEQIWPICFLPIAEISQFLRCLIDALAGQCLQSEGVHVLEHILLRPRAPTGQDNHKRAIDHEFYCHRVSIILPAYTARFQDPKARLWVEKLIAEELPAHLLPEFYWLDFAFLAQFENRYQKWLTQLALHVDLDYQGDCSELDRSAEDVIEFLKKNRHQQINRYWI</sequence>
<name>A0ABY9RIL0_9BURK</name>
<dbReference type="RefSeq" id="WP_309482006.1">
    <property type="nucleotide sequence ID" value="NZ_CP133720.1"/>
</dbReference>
<reference evidence="1" key="1">
    <citation type="submission" date="2023-09" db="EMBL/GenBank/DDBJ databases">
        <title>Undibacterium sp. 20NA77.5 isolated from freshwater.</title>
        <authorList>
            <person name="Le V."/>
            <person name="Ko S.-R."/>
            <person name="Ahn C.-Y."/>
            <person name="Oh H.-M."/>
        </authorList>
    </citation>
    <scope>NUCLEOTIDE SEQUENCE</scope>
    <source>
        <strain evidence="1">20NA77.5</strain>
    </source>
</reference>
<gene>
    <name evidence="1" type="ORF">RF679_18020</name>
</gene>
<dbReference type="Proteomes" id="UP001181355">
    <property type="component" value="Chromosome"/>
</dbReference>